<dbReference type="InterPro" id="IPR032465">
    <property type="entry name" value="ACMSD"/>
</dbReference>
<reference evidence="3" key="1">
    <citation type="submission" date="2014-06" db="EMBL/GenBank/DDBJ databases">
        <title>Key roles for freshwater Actinobacteria revealed by deep metagenomic sequencing.</title>
        <authorList>
            <person name="Ghai R."/>
            <person name="Mizuno C.M."/>
            <person name="Picazo A."/>
            <person name="Camacho A."/>
            <person name="Rodriguez-Valera F."/>
        </authorList>
    </citation>
    <scope>NUCLEOTIDE SEQUENCE</scope>
</reference>
<dbReference type="AlphaFoldDB" id="A0A094PYU8"/>
<keyword evidence="1" id="KW-0456">Lyase</keyword>
<name>A0A094PYU8_9ZZZZ</name>
<sequence>MTVVDSHVHLLPGRLGQKVRAFFDAGVSSTFTLAYPNDHPVVIETLASEGVDAIWTLPYAHKAGVAEGLNAASAETVAQFAQSPVRVVGGLTIHPDDENPVDIVRHAVDALGLRVLKLHCSVGNFAIDDARLQPVFAFASERRLPAVVHLGHNVNGRTDAEELPAIGEVADQFPGMPLILAHCGHHAAPEAIALMDLHPSLHADLTPVVTEHPTITAEHIARHPDRILFGSDCPNTTLSVTACIAWLTNMNVPQDVLQKVLGGNALRLTAAVLT</sequence>
<proteinExistence type="predicted"/>
<dbReference type="InterPro" id="IPR006680">
    <property type="entry name" value="Amidohydro-rel"/>
</dbReference>
<dbReference type="GO" id="GO:0016831">
    <property type="term" value="F:carboxy-lyase activity"/>
    <property type="evidence" value="ECO:0007669"/>
    <property type="project" value="InterPro"/>
</dbReference>
<dbReference type="CDD" id="cd01292">
    <property type="entry name" value="metallo-dependent_hydrolases"/>
    <property type="match status" value="1"/>
</dbReference>
<feature type="domain" description="Amidohydrolase-related" evidence="2">
    <location>
        <begin position="4"/>
        <end position="268"/>
    </location>
</feature>
<evidence type="ECO:0000313" key="3">
    <source>
        <dbReference type="EMBL" id="KGA16975.1"/>
    </source>
</evidence>
<accession>A0A094PYU8</accession>
<dbReference type="GO" id="GO:0016787">
    <property type="term" value="F:hydrolase activity"/>
    <property type="evidence" value="ECO:0007669"/>
    <property type="project" value="InterPro"/>
</dbReference>
<dbReference type="Gene3D" id="3.20.20.140">
    <property type="entry name" value="Metal-dependent hydrolases"/>
    <property type="match status" value="1"/>
</dbReference>
<dbReference type="PANTHER" id="PTHR21240:SF28">
    <property type="entry name" value="ISO-OROTATE DECARBOXYLASE (EUROFUNG)"/>
    <property type="match status" value="1"/>
</dbReference>
<gene>
    <name evidence="3" type="ORF">GM51_11345</name>
</gene>
<dbReference type="Pfam" id="PF04909">
    <property type="entry name" value="Amidohydro_2"/>
    <property type="match status" value="1"/>
</dbReference>
<evidence type="ECO:0000259" key="2">
    <source>
        <dbReference type="Pfam" id="PF04909"/>
    </source>
</evidence>
<dbReference type="InterPro" id="IPR032466">
    <property type="entry name" value="Metal_Hydrolase"/>
</dbReference>
<organism evidence="3">
    <name type="scientific">freshwater metagenome</name>
    <dbReference type="NCBI Taxonomy" id="449393"/>
    <lineage>
        <taxon>unclassified sequences</taxon>
        <taxon>metagenomes</taxon>
        <taxon>ecological metagenomes</taxon>
    </lineage>
</organism>
<comment type="caution">
    <text evidence="3">The sequence shown here is derived from an EMBL/GenBank/DDBJ whole genome shotgun (WGS) entry which is preliminary data.</text>
</comment>
<protein>
    <recommendedName>
        <fullName evidence="2">Amidohydrolase-related domain-containing protein</fullName>
    </recommendedName>
</protein>
<dbReference type="PANTHER" id="PTHR21240">
    <property type="entry name" value="2-AMINO-3-CARBOXYLMUCONATE-6-SEMIALDEHYDE DECARBOXYLASE"/>
    <property type="match status" value="1"/>
</dbReference>
<evidence type="ECO:0000256" key="1">
    <source>
        <dbReference type="ARBA" id="ARBA00023239"/>
    </source>
</evidence>
<dbReference type="EMBL" id="JNSL01000071">
    <property type="protein sequence ID" value="KGA16975.1"/>
    <property type="molecule type" value="Genomic_DNA"/>
</dbReference>
<dbReference type="GO" id="GO:0005737">
    <property type="term" value="C:cytoplasm"/>
    <property type="evidence" value="ECO:0007669"/>
    <property type="project" value="TreeGrafter"/>
</dbReference>
<dbReference type="GO" id="GO:0019748">
    <property type="term" value="P:secondary metabolic process"/>
    <property type="evidence" value="ECO:0007669"/>
    <property type="project" value="TreeGrafter"/>
</dbReference>
<dbReference type="SUPFAM" id="SSF51556">
    <property type="entry name" value="Metallo-dependent hydrolases"/>
    <property type="match status" value="1"/>
</dbReference>